<comment type="caution">
    <text evidence="1">The sequence shown here is derived from an EMBL/GenBank/DDBJ whole genome shotgun (WGS) entry which is preliminary data.</text>
</comment>
<evidence type="ECO:0000313" key="2">
    <source>
        <dbReference type="Proteomes" id="UP001501495"/>
    </source>
</evidence>
<keyword evidence="2" id="KW-1185">Reference proteome</keyword>
<dbReference type="Proteomes" id="UP001501495">
    <property type="component" value="Unassembled WGS sequence"/>
</dbReference>
<protein>
    <recommendedName>
        <fullName evidence="3">Amidohydrolase</fullName>
    </recommendedName>
</protein>
<sequence>MLAAWHAGADDLPAGTGLWAAAALVEPDLDRLAGDLARPGVVGLQVPATALATPARLEVLAPVLAVAEAADRPVLVHPGPAAASGPAAAPAAAPAASAEELPTWWPALTDYVAQLQAAWFAWHVAGRRLLPHLRICFVALAGLAPLFHERLDQRGGRLGAIDPGVFYETSSFGPRAVDAVVRVVGVDPIVHGSDRPYAHPTDPGLGDAFAHALFVANPARLLGVAR</sequence>
<name>A0ABP7XMG5_9ACTN</name>
<gene>
    <name evidence="1" type="ORF">GCM10022215_26230</name>
</gene>
<accession>A0ABP7XMG5</accession>
<reference evidence="2" key="1">
    <citation type="journal article" date="2019" name="Int. J. Syst. Evol. Microbiol.">
        <title>The Global Catalogue of Microorganisms (GCM) 10K type strain sequencing project: providing services to taxonomists for standard genome sequencing and annotation.</title>
        <authorList>
            <consortium name="The Broad Institute Genomics Platform"/>
            <consortium name="The Broad Institute Genome Sequencing Center for Infectious Disease"/>
            <person name="Wu L."/>
            <person name="Ma J."/>
        </authorList>
    </citation>
    <scope>NUCLEOTIDE SEQUENCE [LARGE SCALE GENOMIC DNA]</scope>
    <source>
        <strain evidence="2">JCM 16703</strain>
    </source>
</reference>
<dbReference type="Gene3D" id="3.20.20.140">
    <property type="entry name" value="Metal-dependent hydrolases"/>
    <property type="match status" value="1"/>
</dbReference>
<dbReference type="EMBL" id="BAAAZH010000017">
    <property type="protein sequence ID" value="GAA4121345.1"/>
    <property type="molecule type" value="Genomic_DNA"/>
</dbReference>
<proteinExistence type="predicted"/>
<evidence type="ECO:0008006" key="3">
    <source>
        <dbReference type="Google" id="ProtNLM"/>
    </source>
</evidence>
<evidence type="ECO:0000313" key="1">
    <source>
        <dbReference type="EMBL" id="GAA4121345.1"/>
    </source>
</evidence>
<dbReference type="InterPro" id="IPR032466">
    <property type="entry name" value="Metal_Hydrolase"/>
</dbReference>
<dbReference type="RefSeq" id="WP_344733867.1">
    <property type="nucleotide sequence ID" value="NZ_BAAAZH010000017.1"/>
</dbReference>
<organism evidence="1 2">
    <name type="scientific">Nocardioides fonticola</name>
    <dbReference type="NCBI Taxonomy" id="450363"/>
    <lineage>
        <taxon>Bacteria</taxon>
        <taxon>Bacillati</taxon>
        <taxon>Actinomycetota</taxon>
        <taxon>Actinomycetes</taxon>
        <taxon>Propionibacteriales</taxon>
        <taxon>Nocardioidaceae</taxon>
        <taxon>Nocardioides</taxon>
    </lineage>
</organism>
<dbReference type="SUPFAM" id="SSF51556">
    <property type="entry name" value="Metallo-dependent hydrolases"/>
    <property type="match status" value="1"/>
</dbReference>